<name>A0A4R7W5N2_9PSEU</name>
<evidence type="ECO:0000256" key="2">
    <source>
        <dbReference type="ARBA" id="ARBA00022801"/>
    </source>
</evidence>
<dbReference type="PANTHER" id="PTHR42812">
    <property type="entry name" value="BETA-XYLOSIDASE"/>
    <property type="match status" value="1"/>
</dbReference>
<dbReference type="InterPro" id="IPR023296">
    <property type="entry name" value="Glyco_hydro_beta-prop_sf"/>
</dbReference>
<comment type="caution">
    <text evidence="9">The sequence shown here is derived from an EMBL/GenBank/DDBJ whole genome shotgun (WGS) entry which is preliminary data.</text>
</comment>
<dbReference type="InterPro" id="IPR006710">
    <property type="entry name" value="Glyco_hydro_43"/>
</dbReference>
<dbReference type="Gene3D" id="2.60.120.200">
    <property type="match status" value="1"/>
</dbReference>
<dbReference type="SUPFAM" id="SSF75005">
    <property type="entry name" value="Arabinanase/levansucrase/invertase"/>
    <property type="match status" value="1"/>
</dbReference>
<feature type="active site" description="Proton acceptor" evidence="4">
    <location>
        <position position="14"/>
    </location>
</feature>
<evidence type="ECO:0000256" key="1">
    <source>
        <dbReference type="ARBA" id="ARBA00009865"/>
    </source>
</evidence>
<keyword evidence="2 6" id="KW-0378">Hydrolase</keyword>
<dbReference type="CDD" id="cd09001">
    <property type="entry name" value="GH43_FsAxh1-like"/>
    <property type="match status" value="1"/>
</dbReference>
<dbReference type="GO" id="GO:0004553">
    <property type="term" value="F:hydrolase activity, hydrolyzing O-glycosyl compounds"/>
    <property type="evidence" value="ECO:0007669"/>
    <property type="project" value="InterPro"/>
</dbReference>
<keyword evidence="3 6" id="KW-0326">Glycosidase</keyword>
<reference evidence="9 10" key="1">
    <citation type="submission" date="2019-03" db="EMBL/GenBank/DDBJ databases">
        <title>Genomic Encyclopedia of Archaeal and Bacterial Type Strains, Phase II (KMG-II): from individual species to whole genera.</title>
        <authorList>
            <person name="Goeker M."/>
        </authorList>
    </citation>
    <scope>NUCLEOTIDE SEQUENCE [LARGE SCALE GENOMIC DNA]</scope>
    <source>
        <strain evidence="9 10">DSM 45499</strain>
    </source>
</reference>
<evidence type="ECO:0000313" key="10">
    <source>
        <dbReference type="Proteomes" id="UP000294927"/>
    </source>
</evidence>
<dbReference type="InterPro" id="IPR013320">
    <property type="entry name" value="ConA-like_dom_sf"/>
</dbReference>
<gene>
    <name evidence="9" type="ORF">CLV71_101436</name>
</gene>
<sequence>MDFTNPVLNADWPDPDVVRVGDDYYMVVSSFNRAPGLPVLHSRDLVGWEVVARALPALPPEAHYRLPRHGSGVWAPSIRHHDGTFHITYPDPDHGIFVLSAADPRGPWSPPRLLLAGIGLIDPCPFWDDDGRAYLVHGWAHSRSGLANRLTLVEVDPGLTELVGTPRTVIDGDELPGHHTLEGPKIHRRDGWYWIFAPSGGVTTGWQSVFRARDITGPYEGRVVLTQGGTDVNGPHQGAWVETPDGEHWFLHFQDRGVFGRVVHLQPMTWRPDGWPVIGAAAPDATSGEPVRTHPRPTGSVLPQREPERGDDFTTTTLAPRWYWQANPDPDWCLLPGDGTLHLRVLPDDVGDLRLLPRVLGQQLPGRPSTWTTSLTLGPAEPGTRAGLVVLGGEYAWVGLEETPAGLHVVCRRSTGGRREVTLAQEVLPPGTRTVAVRAHCDAEGVIAFAWRVHGAWRPVDSVFPARAGHWIGADVGLFATAPLGLPDGKDHVAFAGVSVELVNSEEVAK</sequence>
<dbReference type="Pfam" id="PF17851">
    <property type="entry name" value="GH43_C2"/>
    <property type="match status" value="1"/>
</dbReference>
<dbReference type="OrthoDB" id="9801455at2"/>
<feature type="site" description="Important for catalytic activity, responsible for pKa modulation of the active site Glu and correct orientation of both the proton donor and substrate" evidence="5">
    <location>
        <position position="122"/>
    </location>
</feature>
<feature type="region of interest" description="Disordered" evidence="7">
    <location>
        <begin position="283"/>
        <end position="312"/>
    </location>
</feature>
<evidence type="ECO:0000259" key="8">
    <source>
        <dbReference type="Pfam" id="PF17851"/>
    </source>
</evidence>
<dbReference type="InterPro" id="IPR051795">
    <property type="entry name" value="Glycosyl_Hydrlase_43"/>
</dbReference>
<comment type="similarity">
    <text evidence="1 6">Belongs to the glycosyl hydrolase 43 family.</text>
</comment>
<evidence type="ECO:0000313" key="9">
    <source>
        <dbReference type="EMBL" id="TDV57565.1"/>
    </source>
</evidence>
<dbReference type="RefSeq" id="WP_133900817.1">
    <property type="nucleotide sequence ID" value="NZ_SOCP01000001.1"/>
</dbReference>
<evidence type="ECO:0000256" key="5">
    <source>
        <dbReference type="PIRSR" id="PIRSR606710-2"/>
    </source>
</evidence>
<evidence type="ECO:0000256" key="4">
    <source>
        <dbReference type="PIRSR" id="PIRSR606710-1"/>
    </source>
</evidence>
<dbReference type="Pfam" id="PF04616">
    <property type="entry name" value="Glyco_hydro_43"/>
    <property type="match status" value="1"/>
</dbReference>
<evidence type="ECO:0000256" key="3">
    <source>
        <dbReference type="ARBA" id="ARBA00023295"/>
    </source>
</evidence>
<dbReference type="PANTHER" id="PTHR42812:SF12">
    <property type="entry name" value="BETA-XYLOSIDASE-RELATED"/>
    <property type="match status" value="1"/>
</dbReference>
<feature type="active site" description="Proton donor" evidence="4">
    <location>
        <position position="182"/>
    </location>
</feature>
<keyword evidence="10" id="KW-1185">Reference proteome</keyword>
<dbReference type="EMBL" id="SOCP01000001">
    <property type="protein sequence ID" value="TDV57565.1"/>
    <property type="molecule type" value="Genomic_DNA"/>
</dbReference>
<accession>A0A4R7W5N2</accession>
<feature type="domain" description="Beta-xylosidase C-terminal Concanavalin A-like" evidence="8">
    <location>
        <begin position="311"/>
        <end position="483"/>
    </location>
</feature>
<proteinExistence type="inferred from homology"/>
<evidence type="ECO:0000256" key="7">
    <source>
        <dbReference type="SAM" id="MobiDB-lite"/>
    </source>
</evidence>
<evidence type="ECO:0000256" key="6">
    <source>
        <dbReference type="RuleBase" id="RU361187"/>
    </source>
</evidence>
<protein>
    <submittedName>
        <fullName evidence="9">Beta-xylosidase</fullName>
    </submittedName>
</protein>
<dbReference type="GO" id="GO:0005975">
    <property type="term" value="P:carbohydrate metabolic process"/>
    <property type="evidence" value="ECO:0007669"/>
    <property type="project" value="InterPro"/>
</dbReference>
<dbReference type="InterPro" id="IPR041542">
    <property type="entry name" value="GH43_C2"/>
</dbReference>
<dbReference type="AlphaFoldDB" id="A0A4R7W5N2"/>
<dbReference type="SUPFAM" id="SSF49899">
    <property type="entry name" value="Concanavalin A-like lectins/glucanases"/>
    <property type="match status" value="1"/>
</dbReference>
<dbReference type="Gene3D" id="2.115.10.20">
    <property type="entry name" value="Glycosyl hydrolase domain, family 43"/>
    <property type="match status" value="1"/>
</dbReference>
<dbReference type="Proteomes" id="UP000294927">
    <property type="component" value="Unassembled WGS sequence"/>
</dbReference>
<organism evidence="9 10">
    <name type="scientific">Actinophytocola oryzae</name>
    <dbReference type="NCBI Taxonomy" id="502181"/>
    <lineage>
        <taxon>Bacteria</taxon>
        <taxon>Bacillati</taxon>
        <taxon>Actinomycetota</taxon>
        <taxon>Actinomycetes</taxon>
        <taxon>Pseudonocardiales</taxon>
        <taxon>Pseudonocardiaceae</taxon>
    </lineage>
</organism>